<comment type="caution">
    <text evidence="1">The sequence shown here is derived from an EMBL/GenBank/DDBJ whole genome shotgun (WGS) entry which is preliminary data.</text>
</comment>
<keyword evidence="2" id="KW-1185">Reference proteome</keyword>
<dbReference type="Proteomes" id="UP001165960">
    <property type="component" value="Unassembled WGS sequence"/>
</dbReference>
<sequence>MRKFILQLFIAYSIAQEVKGCQPYSNIDDIPKACHRYDANLTIKTNTIWPENLELQYIKTLVIASSNIPVFKKVVIVDSLEIVGQIDGYVNIKNILAHSLYIHTQGSAKFDFSYISPIHLKLNASKAIISGIDSRYLSSLELLAIHNEMCLSKIQQVMDITLYYAPSNLEILLPNLSRVDNLNIKDPQLVTFESNFKEVSGNILFEHTKQLKSVYFPSLEKLGGSLYISGATELNYVSIPRLTKVKSLEIECVKGYINIPIAFNSSIDLVSRINYSCLKKRSKRLNPYDHIVHKPYTDMCFDKVVLTPENLVQFKKCIFSHGLTIDGSLMNTELEFPLLQEVINYICLKDYKHQVKFPALKRIDGTLKIKGDSVLYKNTFSRVEALSLIIKGNIQPDELNITDCKFSSRIDIVGSNLKQIYLKTAKSLKEIHVFHNPFLSKLLIPNLTKVKLLSIVDNSPHLDIKKTFHNMGQTKCSILNLSFYKGYCYSFMLSSDHHSSITNNPKYPQKSFPEDNYFSAGVSMYGNPFIEDKSHTICCII</sequence>
<organism evidence="1 2">
    <name type="scientific">Entomophthora muscae</name>
    <dbReference type="NCBI Taxonomy" id="34485"/>
    <lineage>
        <taxon>Eukaryota</taxon>
        <taxon>Fungi</taxon>
        <taxon>Fungi incertae sedis</taxon>
        <taxon>Zoopagomycota</taxon>
        <taxon>Entomophthoromycotina</taxon>
        <taxon>Entomophthoromycetes</taxon>
        <taxon>Entomophthorales</taxon>
        <taxon>Entomophthoraceae</taxon>
        <taxon>Entomophthora</taxon>
    </lineage>
</organism>
<protein>
    <submittedName>
        <fullName evidence="1">Cell wall protein Ecm33</fullName>
    </submittedName>
</protein>
<gene>
    <name evidence="1" type="primary">ecm33_16</name>
    <name evidence="1" type="ORF">DSO57_1039054</name>
</gene>
<dbReference type="EMBL" id="QTSX02004129">
    <property type="protein sequence ID" value="KAJ9067443.1"/>
    <property type="molecule type" value="Genomic_DNA"/>
</dbReference>
<evidence type="ECO:0000313" key="1">
    <source>
        <dbReference type="EMBL" id="KAJ9067443.1"/>
    </source>
</evidence>
<name>A0ACC2SYK1_9FUNG</name>
<reference evidence="1" key="1">
    <citation type="submission" date="2022-04" db="EMBL/GenBank/DDBJ databases">
        <title>Genome of the entomopathogenic fungus Entomophthora muscae.</title>
        <authorList>
            <person name="Elya C."/>
            <person name="Lovett B.R."/>
            <person name="Lee E."/>
            <person name="Macias A.M."/>
            <person name="Hajek A.E."/>
            <person name="De Bivort B.L."/>
            <person name="Kasson M.T."/>
            <person name="De Fine Licht H.H."/>
            <person name="Stajich J.E."/>
        </authorList>
    </citation>
    <scope>NUCLEOTIDE SEQUENCE</scope>
    <source>
        <strain evidence="1">Berkeley</strain>
    </source>
</reference>
<proteinExistence type="predicted"/>
<accession>A0ACC2SYK1</accession>
<evidence type="ECO:0000313" key="2">
    <source>
        <dbReference type="Proteomes" id="UP001165960"/>
    </source>
</evidence>